<feature type="chain" id="PRO_5046517474" description="Tat pathway signal sequence domain protein" evidence="1">
    <location>
        <begin position="29"/>
        <end position="213"/>
    </location>
</feature>
<comment type="caution">
    <text evidence="2">The sequence shown here is derived from an EMBL/GenBank/DDBJ whole genome shotgun (WGS) entry which is preliminary data.</text>
</comment>
<evidence type="ECO:0000256" key="1">
    <source>
        <dbReference type="SAM" id="SignalP"/>
    </source>
</evidence>
<keyword evidence="3" id="KW-1185">Reference proteome</keyword>
<gene>
    <name evidence="2" type="ORF">ACFPRK_27230</name>
</gene>
<dbReference type="EMBL" id="JBHSKI010000014">
    <property type="protein sequence ID" value="MFC5174251.1"/>
    <property type="molecule type" value="Genomic_DNA"/>
</dbReference>
<protein>
    <recommendedName>
        <fullName evidence="4">Tat pathway signal sequence domain protein</fullName>
    </recommendedName>
</protein>
<dbReference type="RefSeq" id="WP_053929916.1">
    <property type="nucleotide sequence ID" value="NZ_JBHSKI010000014.1"/>
</dbReference>
<keyword evidence="1" id="KW-0732">Signal</keyword>
<evidence type="ECO:0008006" key="4">
    <source>
        <dbReference type="Google" id="ProtNLM"/>
    </source>
</evidence>
<reference evidence="3" key="1">
    <citation type="journal article" date="2019" name="Int. J. Syst. Evol. Microbiol.">
        <title>The Global Catalogue of Microorganisms (GCM) 10K type strain sequencing project: providing services to taxonomists for standard genome sequencing and annotation.</title>
        <authorList>
            <consortium name="The Broad Institute Genomics Platform"/>
            <consortium name="The Broad Institute Genome Sequencing Center for Infectious Disease"/>
            <person name="Wu L."/>
            <person name="Ma J."/>
        </authorList>
    </citation>
    <scope>NUCLEOTIDE SEQUENCE [LARGE SCALE GENOMIC DNA]</scope>
    <source>
        <strain evidence="3">CGMCC 4.1721</strain>
    </source>
</reference>
<evidence type="ECO:0000313" key="2">
    <source>
        <dbReference type="EMBL" id="MFC5174251.1"/>
    </source>
</evidence>
<proteinExistence type="predicted"/>
<organism evidence="2 3">
    <name type="scientific">Streptomyces mutomycini</name>
    <dbReference type="NCBI Taxonomy" id="284036"/>
    <lineage>
        <taxon>Bacteria</taxon>
        <taxon>Bacillati</taxon>
        <taxon>Actinomycetota</taxon>
        <taxon>Actinomycetes</taxon>
        <taxon>Kitasatosporales</taxon>
        <taxon>Streptomycetaceae</taxon>
        <taxon>Streptomyces</taxon>
    </lineage>
</organism>
<evidence type="ECO:0000313" key="3">
    <source>
        <dbReference type="Proteomes" id="UP001596208"/>
    </source>
</evidence>
<feature type="signal peptide" evidence="1">
    <location>
        <begin position="1"/>
        <end position="28"/>
    </location>
</feature>
<sequence length="213" mass="20697">MRNSFKKIAVAAGAAAAAVTLGATTATAGVAAPTWTVGPSSPLTASAASTGTVTLSLNGIPLTCTTSAATAALKTASGTTGVTVGTIAPLTWSGCTSPFGPVTPTANTTTPWGIVANTYASGVTTGYISGVKATLSVLTCTFTVTGNVPATYNNTTGQLKAASTAASTYKLTVATASAGCAGIAAVGQNPLYTATYNVVKSGTTTKPTIVYTP</sequence>
<dbReference type="Proteomes" id="UP001596208">
    <property type="component" value="Unassembled WGS sequence"/>
</dbReference>
<name>A0ABW0BB08_9ACTN</name>
<accession>A0ABW0BB08</accession>